<dbReference type="PANTHER" id="PTHR11557">
    <property type="entry name" value="PORPHOBILINOGEN DEAMINASE"/>
    <property type="match status" value="1"/>
</dbReference>
<evidence type="ECO:0000256" key="3">
    <source>
        <dbReference type="ARBA" id="ARBA00012655"/>
    </source>
</evidence>
<dbReference type="PANTHER" id="PTHR11557:SF0">
    <property type="entry name" value="PORPHOBILINOGEN DEAMINASE"/>
    <property type="match status" value="1"/>
</dbReference>
<reference evidence="10" key="1">
    <citation type="submission" date="2019-04" db="EMBL/GenBank/DDBJ databases">
        <title>Evolution of Biomass-Degrading Anaerobic Consortia Revealed by Metagenomics.</title>
        <authorList>
            <person name="Peng X."/>
        </authorList>
    </citation>
    <scope>NUCLEOTIDE SEQUENCE</scope>
    <source>
        <strain evidence="10">SIG551</strain>
    </source>
</reference>
<dbReference type="InterPro" id="IPR036803">
    <property type="entry name" value="Porphobilinogen_deaminase_C_sf"/>
</dbReference>
<dbReference type="Pfam" id="PF01379">
    <property type="entry name" value="Porphobil_deam"/>
    <property type="match status" value="1"/>
</dbReference>
<dbReference type="EMBL" id="SVNY01000002">
    <property type="protein sequence ID" value="MBE6832736.1"/>
    <property type="molecule type" value="Genomic_DNA"/>
</dbReference>
<dbReference type="GO" id="GO:0006783">
    <property type="term" value="P:heme biosynthetic process"/>
    <property type="evidence" value="ECO:0007669"/>
    <property type="project" value="TreeGrafter"/>
</dbReference>
<dbReference type="RefSeq" id="WP_326840025.1">
    <property type="nucleotide sequence ID" value="NZ_SVNY01000002.1"/>
</dbReference>
<dbReference type="Pfam" id="PF03900">
    <property type="entry name" value="Porphobil_deamC"/>
    <property type="match status" value="1"/>
</dbReference>
<dbReference type="SUPFAM" id="SSF53850">
    <property type="entry name" value="Periplasmic binding protein-like II"/>
    <property type="match status" value="1"/>
</dbReference>
<dbReference type="PRINTS" id="PR00151">
    <property type="entry name" value="PORPHBDMNASE"/>
</dbReference>
<dbReference type="Proteomes" id="UP000754750">
    <property type="component" value="Unassembled WGS sequence"/>
</dbReference>
<dbReference type="PIRSF" id="PIRSF001438">
    <property type="entry name" value="4pyrrol_synth_OHMeBilane_synth"/>
    <property type="match status" value="1"/>
</dbReference>
<evidence type="ECO:0000259" key="9">
    <source>
        <dbReference type="Pfam" id="PF03900"/>
    </source>
</evidence>
<evidence type="ECO:0000259" key="8">
    <source>
        <dbReference type="Pfam" id="PF01379"/>
    </source>
</evidence>
<proteinExistence type="inferred from homology"/>
<dbReference type="InterPro" id="IPR022418">
    <property type="entry name" value="Porphobilinogen_deaminase_C"/>
</dbReference>
<feature type="domain" description="Porphobilinogen deaminase N-terminal" evidence="8">
    <location>
        <begin position="4"/>
        <end position="204"/>
    </location>
</feature>
<evidence type="ECO:0000256" key="2">
    <source>
        <dbReference type="ARBA" id="ARBA00005638"/>
    </source>
</evidence>
<dbReference type="Gene3D" id="3.40.190.10">
    <property type="entry name" value="Periplasmic binding protein-like II"/>
    <property type="match status" value="2"/>
</dbReference>
<accession>A0A928KTP2</accession>
<dbReference type="GO" id="GO:0005737">
    <property type="term" value="C:cytoplasm"/>
    <property type="evidence" value="ECO:0007669"/>
    <property type="project" value="UniProtKB-UniRule"/>
</dbReference>
<dbReference type="NCBIfam" id="TIGR00212">
    <property type="entry name" value="hemC"/>
    <property type="match status" value="1"/>
</dbReference>
<comment type="catalytic activity">
    <reaction evidence="6">
        <text>4 porphobilinogen + H2O = hydroxymethylbilane + 4 NH4(+)</text>
        <dbReference type="Rhea" id="RHEA:13185"/>
        <dbReference type="ChEBI" id="CHEBI:15377"/>
        <dbReference type="ChEBI" id="CHEBI:28938"/>
        <dbReference type="ChEBI" id="CHEBI:57845"/>
        <dbReference type="ChEBI" id="CHEBI:58126"/>
        <dbReference type="EC" id="2.5.1.61"/>
    </reaction>
</comment>
<dbReference type="SUPFAM" id="SSF54782">
    <property type="entry name" value="Porphobilinogen deaminase (hydroxymethylbilane synthase), C-terminal domain"/>
    <property type="match status" value="1"/>
</dbReference>
<evidence type="ECO:0000256" key="1">
    <source>
        <dbReference type="ARBA" id="ARBA00002869"/>
    </source>
</evidence>
<dbReference type="EC" id="2.5.1.61" evidence="3 7"/>
<evidence type="ECO:0000256" key="7">
    <source>
        <dbReference type="NCBIfam" id="TIGR00212"/>
    </source>
</evidence>
<keyword evidence="4 10" id="KW-0808">Transferase</keyword>
<comment type="similarity">
    <text evidence="2">Belongs to the HMBS family.</text>
</comment>
<gene>
    <name evidence="10" type="primary">hemC</name>
    <name evidence="10" type="ORF">E7512_04020</name>
</gene>
<comment type="function">
    <text evidence="1">Tetrapolymerization of the monopyrrole PBG into the hydroxymethylbilane pre-uroporphyrinogen in several discrete steps.</text>
</comment>
<evidence type="ECO:0000313" key="11">
    <source>
        <dbReference type="Proteomes" id="UP000754750"/>
    </source>
</evidence>
<sequence>MERLRIGCRDNALAVIHAKRIMQKIKGADSSCQLDMVTVAAAEEQVLELTEETAHNGTFAGELDRALLDGSIDLAVCDLGKLPPQLPPGISIAAYSARSDAKDTLVLPRGAEHPDMERPIGASGAHRRMQAGVLYPRFDIAPIRGDIQSRLKRLDCGDYSALILSCDALARLGIRGRSSRVFSEQEIVPLAGQGILAVMTRENEVHDCLSGVDDFFSRCCAKAERTFIESFEDICNNPVAAFAQIQDNEMQLTVFYSDGERSCKRQLTGPLSEARKLGERLAGEVKQWYEHG</sequence>
<dbReference type="Gene3D" id="3.30.160.40">
    <property type="entry name" value="Porphobilinogen deaminase, C-terminal domain"/>
    <property type="match status" value="1"/>
</dbReference>
<evidence type="ECO:0000256" key="5">
    <source>
        <dbReference type="ARBA" id="ARBA00023244"/>
    </source>
</evidence>
<evidence type="ECO:0000256" key="4">
    <source>
        <dbReference type="ARBA" id="ARBA00022679"/>
    </source>
</evidence>
<protein>
    <recommendedName>
        <fullName evidence="3 7">Hydroxymethylbilane synthase</fullName>
        <ecNumber evidence="3 7">2.5.1.61</ecNumber>
    </recommendedName>
</protein>
<name>A0A928KTP2_9FIRM</name>
<organism evidence="10 11">
    <name type="scientific">Faecalispora sporosphaeroides</name>
    <dbReference type="NCBI Taxonomy" id="1549"/>
    <lineage>
        <taxon>Bacteria</taxon>
        <taxon>Bacillati</taxon>
        <taxon>Bacillota</taxon>
        <taxon>Clostridia</taxon>
        <taxon>Eubacteriales</taxon>
        <taxon>Oscillospiraceae</taxon>
        <taxon>Faecalispora</taxon>
    </lineage>
</organism>
<dbReference type="AlphaFoldDB" id="A0A928KTP2"/>
<comment type="caution">
    <text evidence="10">The sequence shown here is derived from an EMBL/GenBank/DDBJ whole genome shotgun (WGS) entry which is preliminary data.</text>
</comment>
<evidence type="ECO:0000256" key="6">
    <source>
        <dbReference type="ARBA" id="ARBA00048169"/>
    </source>
</evidence>
<dbReference type="GO" id="GO:0004418">
    <property type="term" value="F:hydroxymethylbilane synthase activity"/>
    <property type="evidence" value="ECO:0007669"/>
    <property type="project" value="UniProtKB-UniRule"/>
</dbReference>
<feature type="domain" description="Porphobilinogen deaminase C-terminal" evidence="9">
    <location>
        <begin position="220"/>
        <end position="286"/>
    </location>
</feature>
<dbReference type="InterPro" id="IPR022417">
    <property type="entry name" value="Porphobilin_deaminase_N"/>
</dbReference>
<evidence type="ECO:0000313" key="10">
    <source>
        <dbReference type="EMBL" id="MBE6832736.1"/>
    </source>
</evidence>
<keyword evidence="5" id="KW-0627">Porphyrin biosynthesis</keyword>
<dbReference type="InterPro" id="IPR000860">
    <property type="entry name" value="HemC"/>
</dbReference>